<dbReference type="Pfam" id="PF00646">
    <property type="entry name" value="F-box"/>
    <property type="match status" value="1"/>
</dbReference>
<proteinExistence type="predicted"/>
<feature type="domain" description="F-box" evidence="2">
    <location>
        <begin position="10"/>
        <end position="55"/>
    </location>
</feature>
<dbReference type="SMART" id="SM00256">
    <property type="entry name" value="FBOX"/>
    <property type="match status" value="1"/>
</dbReference>
<comment type="caution">
    <text evidence="3">The sequence shown here is derived from an EMBL/GenBank/DDBJ whole genome shotgun (WGS) entry which is preliminary data.</text>
</comment>
<protein>
    <recommendedName>
        <fullName evidence="2">F-box domain-containing protein</fullName>
    </recommendedName>
</protein>
<dbReference type="Proteomes" id="UP001140502">
    <property type="component" value="Unassembled WGS sequence"/>
</dbReference>
<sequence length="445" mass="50685">MSNQEPANHDINLAKMPSEIILSIAEHMDRQSLRNLALTSSRLHQTVRSKFYRGFNHETFRLALEEGDFAMIQRCMAHDAAPVDVTWGREHPKSADDENVHSLDRMPHDRPQYFDPVPSDLHRYVDHKPINYLIPAFGEGKMTADECLHVLRWLVENGGDIAAACADFRDKNWDVAKLQIEFGRNLKLMPYSILRLLVAETDRAKLDGIASMICYLLAQGFNFSRCMPVFNDVPDPRRRDGYPKFVPLIFSDPGCMARMMNSACPPSVLEAFLKQLRHQGVMLTSPLEKGPKSLRNVYWLEDGKLIPFERDTLVTQTWSLVVELYNDLLDPARWKPAYDGEVGDIWEAKLDLLDTYKGVDDSERATLRSILAGLRKIEAKARAEGGLVIKRDQRACWRELAATLSSYTHDPDTASAADVDSPPAERVHSFSLSPRPDPEKIWERR</sequence>
<dbReference type="EMBL" id="JAPEUR010000099">
    <property type="protein sequence ID" value="KAJ4321135.1"/>
    <property type="molecule type" value="Genomic_DNA"/>
</dbReference>
<accession>A0A9W8WDS1</accession>
<feature type="region of interest" description="Disordered" evidence="1">
    <location>
        <begin position="410"/>
        <end position="445"/>
    </location>
</feature>
<dbReference type="InterPro" id="IPR036047">
    <property type="entry name" value="F-box-like_dom_sf"/>
</dbReference>
<dbReference type="InterPro" id="IPR001810">
    <property type="entry name" value="F-box_dom"/>
</dbReference>
<reference evidence="3" key="1">
    <citation type="submission" date="2022-10" db="EMBL/GenBank/DDBJ databases">
        <title>Tapping the CABI collections for fungal endophytes: first genome assemblies for Collariella, Neodidymelliopsis, Ascochyta clinopodiicola, Didymella pomorum, Didymosphaeria variabile, Neocosmospora piperis and Neocucurbitaria cava.</title>
        <authorList>
            <person name="Hill R."/>
        </authorList>
    </citation>
    <scope>NUCLEOTIDE SEQUENCE</scope>
    <source>
        <strain evidence="3">IMI 366586</strain>
    </source>
</reference>
<dbReference type="SUPFAM" id="SSF81383">
    <property type="entry name" value="F-box domain"/>
    <property type="match status" value="1"/>
</dbReference>
<feature type="compositionally biased region" description="Basic and acidic residues" evidence="1">
    <location>
        <begin position="436"/>
        <end position="445"/>
    </location>
</feature>
<evidence type="ECO:0000256" key="1">
    <source>
        <dbReference type="SAM" id="MobiDB-lite"/>
    </source>
</evidence>
<dbReference type="AlphaFoldDB" id="A0A9W8WDS1"/>
<evidence type="ECO:0000313" key="3">
    <source>
        <dbReference type="EMBL" id="KAJ4321135.1"/>
    </source>
</evidence>
<dbReference type="OrthoDB" id="4982047at2759"/>
<gene>
    <name evidence="3" type="ORF">N0V84_005487</name>
</gene>
<dbReference type="PROSITE" id="PS50181">
    <property type="entry name" value="FBOX"/>
    <property type="match status" value="1"/>
</dbReference>
<feature type="region of interest" description="Disordered" evidence="1">
    <location>
        <begin position="88"/>
        <end position="109"/>
    </location>
</feature>
<organism evidence="3 4">
    <name type="scientific">Fusarium piperis</name>
    <dbReference type="NCBI Taxonomy" id="1435070"/>
    <lineage>
        <taxon>Eukaryota</taxon>
        <taxon>Fungi</taxon>
        <taxon>Dikarya</taxon>
        <taxon>Ascomycota</taxon>
        <taxon>Pezizomycotina</taxon>
        <taxon>Sordariomycetes</taxon>
        <taxon>Hypocreomycetidae</taxon>
        <taxon>Hypocreales</taxon>
        <taxon>Nectriaceae</taxon>
        <taxon>Fusarium</taxon>
        <taxon>Fusarium solani species complex</taxon>
    </lineage>
</organism>
<name>A0A9W8WDS1_9HYPO</name>
<keyword evidence="4" id="KW-1185">Reference proteome</keyword>
<evidence type="ECO:0000313" key="4">
    <source>
        <dbReference type="Proteomes" id="UP001140502"/>
    </source>
</evidence>
<evidence type="ECO:0000259" key="2">
    <source>
        <dbReference type="PROSITE" id="PS50181"/>
    </source>
</evidence>